<comment type="caution">
    <text evidence="1">The sequence shown here is derived from an EMBL/GenBank/DDBJ whole genome shotgun (WGS) entry which is preliminary data.</text>
</comment>
<keyword evidence="2" id="KW-1185">Reference proteome</keyword>
<dbReference type="Proteomes" id="UP001143747">
    <property type="component" value="Unassembled WGS sequence"/>
</dbReference>
<reference evidence="1" key="1">
    <citation type="submission" date="2022-01" db="EMBL/GenBank/DDBJ databases">
        <title>Draft genome of Methanogenium marinum DSM 15558.</title>
        <authorList>
            <person name="Chen S.-C."/>
            <person name="You Y.-T."/>
        </authorList>
    </citation>
    <scope>NUCLEOTIDE SEQUENCE</scope>
    <source>
        <strain evidence="1">DSM 15558</strain>
    </source>
</reference>
<dbReference type="RefSeq" id="WP_274925539.1">
    <property type="nucleotide sequence ID" value="NZ_JAKELO010000002.1"/>
</dbReference>
<name>A0A9Q4KR02_9EURY</name>
<protein>
    <recommendedName>
        <fullName evidence="3">Lipoprotein</fullName>
    </recommendedName>
</protein>
<dbReference type="EMBL" id="JAKELO010000002">
    <property type="protein sequence ID" value="MDE4908928.1"/>
    <property type="molecule type" value="Genomic_DNA"/>
</dbReference>
<evidence type="ECO:0000313" key="2">
    <source>
        <dbReference type="Proteomes" id="UP001143747"/>
    </source>
</evidence>
<organism evidence="1 2">
    <name type="scientific">Methanogenium marinum</name>
    <dbReference type="NCBI Taxonomy" id="348610"/>
    <lineage>
        <taxon>Archaea</taxon>
        <taxon>Methanobacteriati</taxon>
        <taxon>Methanobacteriota</taxon>
        <taxon>Stenosarchaea group</taxon>
        <taxon>Methanomicrobia</taxon>
        <taxon>Methanomicrobiales</taxon>
        <taxon>Methanomicrobiaceae</taxon>
        <taxon>Methanogenium</taxon>
    </lineage>
</organism>
<accession>A0A9Q4KR02</accession>
<dbReference type="PROSITE" id="PS51257">
    <property type="entry name" value="PROKAR_LIPOPROTEIN"/>
    <property type="match status" value="1"/>
</dbReference>
<sequence length="177" mass="19217">MNRKGSGTLAIFALILAALICGCATTEEPAEPVTPVITPVPTMEETWAVTEPIFVKSPGVPDYKTEIRAEPINNVLGVYVSLDIDATGAGGNMASEGDNLFMVGFAYNYANVPKDFAITSYNDVISSGIPYKSQTDRIFPMNVKTYHLEVVGLKNGMQINPAEPYNYGVIIMLRDEM</sequence>
<evidence type="ECO:0008006" key="3">
    <source>
        <dbReference type="Google" id="ProtNLM"/>
    </source>
</evidence>
<dbReference type="AlphaFoldDB" id="A0A9Q4KR02"/>
<evidence type="ECO:0000313" key="1">
    <source>
        <dbReference type="EMBL" id="MDE4908928.1"/>
    </source>
</evidence>
<proteinExistence type="predicted"/>
<gene>
    <name evidence="1" type="ORF">L0665_09950</name>
</gene>